<reference evidence="2 3" key="1">
    <citation type="submission" date="2008-06" db="EMBL/GenBank/DDBJ databases">
        <title>Complete sequence of Chloroherpeton thalassium ATCC 35110.</title>
        <authorList>
            <consortium name="US DOE Joint Genome Institute"/>
            <person name="Lucas S."/>
            <person name="Copeland A."/>
            <person name="Lapidus A."/>
            <person name="Glavina del Rio T."/>
            <person name="Dalin E."/>
            <person name="Tice H."/>
            <person name="Bruce D."/>
            <person name="Goodwin L."/>
            <person name="Pitluck S."/>
            <person name="Schmutz J."/>
            <person name="Larimer F."/>
            <person name="Land M."/>
            <person name="Hauser L."/>
            <person name="Kyrpides N."/>
            <person name="Mikhailova N."/>
            <person name="Liu Z."/>
            <person name="Li T."/>
            <person name="Zhao F."/>
            <person name="Overmann J."/>
            <person name="Bryant D.A."/>
            <person name="Richardson P."/>
        </authorList>
    </citation>
    <scope>NUCLEOTIDE SEQUENCE [LARGE SCALE GENOMIC DNA]</scope>
    <source>
        <strain evidence="3">ATCC 35110 / GB-78</strain>
    </source>
</reference>
<evidence type="ECO:0000313" key="3">
    <source>
        <dbReference type="Proteomes" id="UP000001208"/>
    </source>
</evidence>
<dbReference type="Gene3D" id="3.10.28.20">
    <property type="entry name" value="Acetamidase/Formamidase-like domains"/>
    <property type="match status" value="1"/>
</dbReference>
<dbReference type="HOGENOM" id="CLU_451046_0_0_10"/>
<dbReference type="STRING" id="517418.Ctha_2274"/>
<dbReference type="AlphaFoldDB" id="B3QWG5"/>
<protein>
    <recommendedName>
        <fullName evidence="1">Lipoprotein LPP20-like domain-containing protein</fullName>
    </recommendedName>
</protein>
<proteinExistence type="predicted"/>
<dbReference type="OrthoDB" id="1030920at2"/>
<evidence type="ECO:0000259" key="1">
    <source>
        <dbReference type="Pfam" id="PF02169"/>
    </source>
</evidence>
<dbReference type="Pfam" id="PF02169">
    <property type="entry name" value="LPP20"/>
    <property type="match status" value="1"/>
</dbReference>
<dbReference type="Proteomes" id="UP000001208">
    <property type="component" value="Chromosome"/>
</dbReference>
<name>B3QWG5_CHLT3</name>
<feature type="domain" description="Lipoprotein LPP20-like" evidence="1">
    <location>
        <begin position="28"/>
        <end position="102"/>
    </location>
</feature>
<keyword evidence="3" id="KW-1185">Reference proteome</keyword>
<dbReference type="eggNOG" id="ENOG502Z8SF">
    <property type="taxonomic scope" value="Bacteria"/>
</dbReference>
<organism evidence="2 3">
    <name type="scientific">Chloroherpeton thalassium (strain ATCC 35110 / GB-78)</name>
    <dbReference type="NCBI Taxonomy" id="517418"/>
    <lineage>
        <taxon>Bacteria</taxon>
        <taxon>Pseudomonadati</taxon>
        <taxon>Chlorobiota</taxon>
        <taxon>Chlorobiia</taxon>
        <taxon>Chlorobiales</taxon>
        <taxon>Chloroherpetonaceae</taxon>
        <taxon>Chloroherpeton</taxon>
    </lineage>
</organism>
<dbReference type="EMBL" id="CP001100">
    <property type="protein sequence ID" value="ACF14725.1"/>
    <property type="molecule type" value="Genomic_DNA"/>
</dbReference>
<evidence type="ECO:0000313" key="2">
    <source>
        <dbReference type="EMBL" id="ACF14725.1"/>
    </source>
</evidence>
<dbReference type="KEGG" id="cts:Ctha_2274"/>
<dbReference type="InterPro" id="IPR024952">
    <property type="entry name" value="LPP20-like_dom"/>
</dbReference>
<dbReference type="RefSeq" id="WP_012500808.1">
    <property type="nucleotide sequence ID" value="NC_011026.1"/>
</dbReference>
<sequence length="598" mass="69394">MKNARFLFFFALFILNLNILLAQTIEEIKQNPQYLWGEGVGATLNVADKQALAMLAGQISTTVESKFEHLVDEQSKGDKAVLQEKTRSVVKTYSTATLNNTERLVLGNEPDARVFRYIKRTEVEKVFRERKEKIIVFVKSALKAESERRIGDALRYAYWALLLLKSHPDWNEINLSVEGRSAQKLIVWLPVKMDELFGHLRFKATDSEDGEKTKIVPLKIFYKDAPVANLDYSYWDGRDWTNLIGAKDGEGFLEYVGENSKNKENARLKVEYIYENQAKIDDELQMVMQRIEPIAFRKSYYDIRFDGDSDDEARPAALPVAADMEFVRNPETYKEIVQKVSAAIRNGKYRSVKRFFTEEGFEIFQKLVGYGNARILSTPEPQIFAHRGEVMYRSVKMAFHFQNNYKKFVEDVVFHFDKEKKIESLSFGLSEKAFSSIMEQEAWEKSNRFVLINFLEHFKTAYALKRADYIESIFADNALIITGHLVKNADVENRFKNNRIVKYNRQPKAEYIGNLRYSFGSKEYINIRFEESRVRKGGTGGNVYGVQIKQHYFSSNYGDTGYLFLMVDLNDTNKPLIHVRTWQPNISDIDSTYDMSIF</sequence>
<gene>
    <name evidence="2" type="ordered locus">Ctha_2274</name>
</gene>
<accession>B3QWG5</accession>